<evidence type="ECO:0000313" key="3">
    <source>
        <dbReference type="EMBL" id="HCO22221.1"/>
    </source>
</evidence>
<accession>A0A3D3R042</accession>
<comment type="caution">
    <text evidence="3">The sequence shown here is derived from an EMBL/GenBank/DDBJ whole genome shotgun (WGS) entry which is preliminary data.</text>
</comment>
<feature type="signal peptide" evidence="1">
    <location>
        <begin position="1"/>
        <end position="20"/>
    </location>
</feature>
<organism evidence="3 4">
    <name type="scientific">Gimesia maris</name>
    <dbReference type="NCBI Taxonomy" id="122"/>
    <lineage>
        <taxon>Bacteria</taxon>
        <taxon>Pseudomonadati</taxon>
        <taxon>Planctomycetota</taxon>
        <taxon>Planctomycetia</taxon>
        <taxon>Planctomycetales</taxon>
        <taxon>Planctomycetaceae</taxon>
        <taxon>Gimesia</taxon>
    </lineage>
</organism>
<name>A0A3D3R042_9PLAN</name>
<dbReference type="Pfam" id="PF17660">
    <property type="entry name" value="BTRD1"/>
    <property type="match status" value="5"/>
</dbReference>
<feature type="chain" id="PRO_5017622029" description="Beta-lactamase-related domain-containing protein" evidence="1">
    <location>
        <begin position="21"/>
        <end position="689"/>
    </location>
</feature>
<evidence type="ECO:0000256" key="1">
    <source>
        <dbReference type="SAM" id="SignalP"/>
    </source>
</evidence>
<dbReference type="EMBL" id="DQAY01000023">
    <property type="protein sequence ID" value="HCO22221.1"/>
    <property type="molecule type" value="Genomic_DNA"/>
</dbReference>
<evidence type="ECO:0000313" key="4">
    <source>
        <dbReference type="Proteomes" id="UP000263642"/>
    </source>
</evidence>
<dbReference type="PANTHER" id="PTHR46825">
    <property type="entry name" value="D-ALANYL-D-ALANINE-CARBOXYPEPTIDASE/ENDOPEPTIDASE AMPH"/>
    <property type="match status" value="1"/>
</dbReference>
<reference evidence="3 4" key="1">
    <citation type="journal article" date="2018" name="Nat. Biotechnol.">
        <title>A standardized bacterial taxonomy based on genome phylogeny substantially revises the tree of life.</title>
        <authorList>
            <person name="Parks D.H."/>
            <person name="Chuvochina M."/>
            <person name="Waite D.W."/>
            <person name="Rinke C."/>
            <person name="Skarshewski A."/>
            <person name="Chaumeil P.A."/>
            <person name="Hugenholtz P."/>
        </authorList>
    </citation>
    <scope>NUCLEOTIDE SEQUENCE [LARGE SCALE GENOMIC DNA]</scope>
    <source>
        <strain evidence="3">UBA9375</strain>
    </source>
</reference>
<gene>
    <name evidence="3" type="ORF">DIT97_03815</name>
</gene>
<dbReference type="Proteomes" id="UP000263642">
    <property type="component" value="Unassembled WGS sequence"/>
</dbReference>
<dbReference type="Pfam" id="PF00144">
    <property type="entry name" value="Beta-lactamase"/>
    <property type="match status" value="1"/>
</dbReference>
<dbReference type="AlphaFoldDB" id="A0A3D3R042"/>
<dbReference type="SUPFAM" id="SSF56601">
    <property type="entry name" value="beta-lactamase/transpeptidase-like"/>
    <property type="match status" value="1"/>
</dbReference>
<feature type="domain" description="Beta-lactamase-related" evidence="2">
    <location>
        <begin position="305"/>
        <end position="659"/>
    </location>
</feature>
<dbReference type="Gene3D" id="3.40.710.10">
    <property type="entry name" value="DD-peptidase/beta-lactamase superfamily"/>
    <property type="match status" value="1"/>
</dbReference>
<evidence type="ECO:0000259" key="2">
    <source>
        <dbReference type="Pfam" id="PF00144"/>
    </source>
</evidence>
<protein>
    <recommendedName>
        <fullName evidence="2">Beta-lactamase-related domain-containing protein</fullName>
    </recommendedName>
</protein>
<proteinExistence type="predicted"/>
<keyword evidence="1" id="KW-0732">Signal</keyword>
<dbReference type="InterPro" id="IPR050491">
    <property type="entry name" value="AmpC-like"/>
</dbReference>
<dbReference type="PANTHER" id="PTHR46825:SF9">
    <property type="entry name" value="BETA-LACTAMASE-RELATED DOMAIN-CONTAINING PROTEIN"/>
    <property type="match status" value="1"/>
</dbReference>
<dbReference type="InterPro" id="IPR049511">
    <property type="entry name" value="PGH-like_rpt"/>
</dbReference>
<dbReference type="InterPro" id="IPR012338">
    <property type="entry name" value="Beta-lactam/transpept-like"/>
</dbReference>
<dbReference type="InterPro" id="IPR001466">
    <property type="entry name" value="Beta-lactam-related"/>
</dbReference>
<sequence>MALRVLLLICLSYLSTAVSAAEPDIQLQLNPVIYQRHISRMGKQGFAATDLSVYPGQRSERFAVLGIKQPESKDWKAYHGLDEKQLDTRLKQQATEGYHPLVISGYEKRGEPRFAIILTKSAAADSILKHSLPGNQLQSTLKSLKEEGYAPCQLDGYTVNDQTFHAGVWKKQNDSVWEATCQIPLNQFQKTFDDYTTKGFRLVDLCGFVENGTVIYHALWSKATGPEWICYYHLSPDEFQKTNQKQLAEEFQLTSLDAYSLDNQPFFAGIWEKVEPEKRVELPLWKSPDAIPMTGLDQKELASLDQSIKDFMMLHNPPGVAVAVSYRGRLVYARGFGYADKETEELVQPDSQFRIASISKPITAVGIMKLVEQGKLKLDSRVFDILKQYRRSLSQKEVDPRLKDITVQQLLNHTAGWDREESFDPMFRSITFAKQVEKPAPAEIDDIIRIMLKQPLDSKPGERYAYSNFGYCLLGRVIEEVSGQTYEDYIQQTICKPLHMNETQLGKTLLEDRSEKEVKYHSNLRGSSVFAANLRKQVPSPYGAWYLEAMDSHGGWISSAPDLLRFATAFDIPDRSPILKAPTISLMLERPPELAGFDEQGQPKDAYYACGWMVRPIDTAGNSNQWHAGSLDGTSTLLVRRLDRINWAILFNSRHGIDEKRLSSLIDAPMHTWINRIERWPAKDQFKQN</sequence>